<feature type="transmembrane region" description="Helical" evidence="2">
    <location>
        <begin position="124"/>
        <end position="147"/>
    </location>
</feature>
<sequence length="351" mass="37739">MPSFTEKNHSVPQQSKEMSEKAGKVMGEAMGATMNKGEKLRKKASEGASSMVQNIQGRTFGVVHKAGEVPDVLLGTIESWIHTLRDSMKGNILGRTSVLAAIATIVAPITGLLGWLVGTCGVTLGIWAVAEACLIGVGILFMLPFILGAACLSMGMAGTYLTAAAAYRLVTRGTFRMVKAADNDDEGNGWPRKHLELSEDIARQSEWEPTEKEKTGESRTKKDSGWGEEEEYMKEGSDRGPSGGKGKGRSKEERQRATGGDNTPDYFRQSGEDTSDKVERMVDQADESIQEGAAKTYEAAQKGMGKAYDGAQEGMDRVGQMGATTVETVQAGASGLMRGVRHGYGERRENE</sequence>
<keyword evidence="2" id="KW-0812">Transmembrane</keyword>
<keyword evidence="2" id="KW-1133">Transmembrane helix</keyword>
<reference evidence="4" key="1">
    <citation type="journal article" date="2018" name="Nat. Microbiol.">
        <title>Leveraging single-cell genomics to expand the fungal tree of life.</title>
        <authorList>
            <person name="Ahrendt S.R."/>
            <person name="Quandt C.A."/>
            <person name="Ciobanu D."/>
            <person name="Clum A."/>
            <person name="Salamov A."/>
            <person name="Andreopoulos B."/>
            <person name="Cheng J.F."/>
            <person name="Woyke T."/>
            <person name="Pelin A."/>
            <person name="Henrissat B."/>
            <person name="Reynolds N.K."/>
            <person name="Benny G.L."/>
            <person name="Smith M.E."/>
            <person name="James T.Y."/>
            <person name="Grigoriev I.V."/>
        </authorList>
    </citation>
    <scope>NUCLEOTIDE SEQUENCE [LARGE SCALE GENOMIC DNA]</scope>
</reference>
<protein>
    <submittedName>
        <fullName evidence="3">Uncharacterized protein</fullName>
    </submittedName>
</protein>
<feature type="region of interest" description="Disordered" evidence="1">
    <location>
        <begin position="1"/>
        <end position="22"/>
    </location>
</feature>
<evidence type="ECO:0000256" key="1">
    <source>
        <dbReference type="SAM" id="MobiDB-lite"/>
    </source>
</evidence>
<feature type="compositionally biased region" description="Basic and acidic residues" evidence="1">
    <location>
        <begin position="193"/>
        <end position="225"/>
    </location>
</feature>
<dbReference type="AlphaFoldDB" id="A0A4P9Y6Q5"/>
<dbReference type="Proteomes" id="UP000267251">
    <property type="component" value="Unassembled WGS sequence"/>
</dbReference>
<feature type="transmembrane region" description="Helical" evidence="2">
    <location>
        <begin position="98"/>
        <end position="118"/>
    </location>
</feature>
<organism evidence="3 4">
    <name type="scientific">Piptocephalis cylindrospora</name>
    <dbReference type="NCBI Taxonomy" id="1907219"/>
    <lineage>
        <taxon>Eukaryota</taxon>
        <taxon>Fungi</taxon>
        <taxon>Fungi incertae sedis</taxon>
        <taxon>Zoopagomycota</taxon>
        <taxon>Zoopagomycotina</taxon>
        <taxon>Zoopagomycetes</taxon>
        <taxon>Zoopagales</taxon>
        <taxon>Piptocephalidaceae</taxon>
        <taxon>Piptocephalis</taxon>
    </lineage>
</organism>
<name>A0A4P9Y6Q5_9FUNG</name>
<evidence type="ECO:0000256" key="2">
    <source>
        <dbReference type="SAM" id="Phobius"/>
    </source>
</evidence>
<dbReference type="EMBL" id="KZ987792">
    <property type="protein sequence ID" value="RKP14778.1"/>
    <property type="molecule type" value="Genomic_DNA"/>
</dbReference>
<keyword evidence="2" id="KW-0472">Membrane</keyword>
<feature type="region of interest" description="Disordered" evidence="1">
    <location>
        <begin position="181"/>
        <end position="278"/>
    </location>
</feature>
<gene>
    <name evidence="3" type="ORF">BJ684DRAFT_14913</name>
</gene>
<evidence type="ECO:0000313" key="4">
    <source>
        <dbReference type="Proteomes" id="UP000267251"/>
    </source>
</evidence>
<keyword evidence="4" id="KW-1185">Reference proteome</keyword>
<evidence type="ECO:0000313" key="3">
    <source>
        <dbReference type="EMBL" id="RKP14778.1"/>
    </source>
</evidence>
<dbReference type="Gene3D" id="1.10.287.700">
    <property type="entry name" value="Helix hairpin bin"/>
    <property type="match status" value="1"/>
</dbReference>
<dbReference type="OrthoDB" id="10548628at2759"/>
<accession>A0A4P9Y6Q5</accession>
<proteinExistence type="predicted"/>